<keyword evidence="1" id="KW-0472">Membrane</keyword>
<accession>A0A8H6HMQ7</accession>
<feature type="transmembrane region" description="Helical" evidence="1">
    <location>
        <begin position="100"/>
        <end position="122"/>
    </location>
</feature>
<evidence type="ECO:0000313" key="2">
    <source>
        <dbReference type="EMBL" id="KAF6749880.1"/>
    </source>
</evidence>
<dbReference type="Proteomes" id="UP000521943">
    <property type="component" value="Unassembled WGS sequence"/>
</dbReference>
<keyword evidence="1" id="KW-0812">Transmembrane</keyword>
<keyword evidence="3" id="KW-1185">Reference proteome</keyword>
<dbReference type="AlphaFoldDB" id="A0A8H6HMQ7"/>
<evidence type="ECO:0000256" key="1">
    <source>
        <dbReference type="SAM" id="Phobius"/>
    </source>
</evidence>
<feature type="transmembrane region" description="Helical" evidence="1">
    <location>
        <begin position="148"/>
        <end position="166"/>
    </location>
</feature>
<name>A0A8H6HMQ7_9AGAR</name>
<sequence>MTTVSLHTENTYNPQCLAIQEASLYATTFAMDSIDNPLHRLSSPNKHLDNIAEPLKSFADGPITKPVESVSRVSNSTAKVVENHLDPRTGPHSAAAQKIVLAKGIFDVFLSLSLIFFPSLLYDGPIPKALSFVTGLSKANWDRDTSSAFALSSLIMGCGFAGIVAGESTSDDAYKVVAALNGVFAIMSLIGSVLHPHKFGSSFLFLAALQDVFWFTAIVRAGNYEVLDTLGLSFAKVKKEADNMAGKAAERYAANGAEGYVKGTVRGVQGEGERVMTSPFKPQRAQD</sequence>
<dbReference type="EMBL" id="JACGCI010000060">
    <property type="protein sequence ID" value="KAF6749880.1"/>
    <property type="molecule type" value="Genomic_DNA"/>
</dbReference>
<dbReference type="OrthoDB" id="2881112at2759"/>
<reference evidence="2 3" key="1">
    <citation type="submission" date="2020-07" db="EMBL/GenBank/DDBJ databases">
        <title>Comparative genomics of pyrophilous fungi reveals a link between fire events and developmental genes.</title>
        <authorList>
            <consortium name="DOE Joint Genome Institute"/>
            <person name="Steindorff A.S."/>
            <person name="Carver A."/>
            <person name="Calhoun S."/>
            <person name="Stillman K."/>
            <person name="Liu H."/>
            <person name="Lipzen A."/>
            <person name="Pangilinan J."/>
            <person name="Labutti K."/>
            <person name="Bruns T.D."/>
            <person name="Grigoriev I.V."/>
        </authorList>
    </citation>
    <scope>NUCLEOTIDE SEQUENCE [LARGE SCALE GENOMIC DNA]</scope>
    <source>
        <strain evidence="2 3">CBS 144469</strain>
    </source>
</reference>
<keyword evidence="1" id="KW-1133">Transmembrane helix</keyword>
<evidence type="ECO:0000313" key="3">
    <source>
        <dbReference type="Proteomes" id="UP000521943"/>
    </source>
</evidence>
<protein>
    <submittedName>
        <fullName evidence="2">Uncharacterized protein</fullName>
    </submittedName>
</protein>
<organism evidence="2 3">
    <name type="scientific">Ephemerocybe angulata</name>
    <dbReference type="NCBI Taxonomy" id="980116"/>
    <lineage>
        <taxon>Eukaryota</taxon>
        <taxon>Fungi</taxon>
        <taxon>Dikarya</taxon>
        <taxon>Basidiomycota</taxon>
        <taxon>Agaricomycotina</taxon>
        <taxon>Agaricomycetes</taxon>
        <taxon>Agaricomycetidae</taxon>
        <taxon>Agaricales</taxon>
        <taxon>Agaricineae</taxon>
        <taxon>Psathyrellaceae</taxon>
        <taxon>Ephemerocybe</taxon>
    </lineage>
</organism>
<proteinExistence type="predicted"/>
<comment type="caution">
    <text evidence="2">The sequence shown here is derived from an EMBL/GenBank/DDBJ whole genome shotgun (WGS) entry which is preliminary data.</text>
</comment>
<feature type="transmembrane region" description="Helical" evidence="1">
    <location>
        <begin position="173"/>
        <end position="193"/>
    </location>
</feature>
<gene>
    <name evidence="2" type="ORF">DFP72DRAFT_532535</name>
</gene>